<feature type="active site" description="Nucleophile" evidence="4">
    <location>
        <position position="184"/>
    </location>
</feature>
<dbReference type="GO" id="GO:0097176">
    <property type="term" value="P:epoxide metabolic process"/>
    <property type="evidence" value="ECO:0007669"/>
    <property type="project" value="TreeGrafter"/>
</dbReference>
<dbReference type="Gene3D" id="3.40.50.1820">
    <property type="entry name" value="alpha/beta hydrolase"/>
    <property type="match status" value="1"/>
</dbReference>
<evidence type="ECO:0000313" key="7">
    <source>
        <dbReference type="Proteomes" id="UP000601223"/>
    </source>
</evidence>
<evidence type="ECO:0000313" key="6">
    <source>
        <dbReference type="EMBL" id="GIF82779.1"/>
    </source>
</evidence>
<dbReference type="SUPFAM" id="SSF53474">
    <property type="entry name" value="alpha/beta-Hydrolases"/>
    <property type="match status" value="1"/>
</dbReference>
<evidence type="ECO:0000256" key="2">
    <source>
        <dbReference type="ARBA" id="ARBA00022797"/>
    </source>
</evidence>
<comment type="similarity">
    <text evidence="1">Belongs to the peptidase S33 family.</text>
</comment>
<dbReference type="PIRSF" id="PIRSF001112">
    <property type="entry name" value="Epoxide_hydrolase"/>
    <property type="match status" value="1"/>
</dbReference>
<protein>
    <submittedName>
        <fullName evidence="6">Hydrolase</fullName>
    </submittedName>
</protein>
<dbReference type="EMBL" id="BONF01000024">
    <property type="protein sequence ID" value="GIF82779.1"/>
    <property type="molecule type" value="Genomic_DNA"/>
</dbReference>
<evidence type="ECO:0000259" key="5">
    <source>
        <dbReference type="Pfam" id="PF06441"/>
    </source>
</evidence>
<organism evidence="6 7">
    <name type="scientific">Catellatospora bangladeshensis</name>
    <dbReference type="NCBI Taxonomy" id="310355"/>
    <lineage>
        <taxon>Bacteria</taxon>
        <taxon>Bacillati</taxon>
        <taxon>Actinomycetota</taxon>
        <taxon>Actinomycetes</taxon>
        <taxon>Micromonosporales</taxon>
        <taxon>Micromonosporaceae</taxon>
        <taxon>Catellatospora</taxon>
    </lineage>
</organism>
<accession>A0A8J3JTB6</accession>
<evidence type="ECO:0000256" key="4">
    <source>
        <dbReference type="PIRSR" id="PIRSR001112-1"/>
    </source>
</evidence>
<evidence type="ECO:0000256" key="3">
    <source>
        <dbReference type="ARBA" id="ARBA00022801"/>
    </source>
</evidence>
<dbReference type="InterPro" id="IPR016292">
    <property type="entry name" value="Epoxide_hydrolase"/>
</dbReference>
<gene>
    <name evidence="6" type="ORF">Cba03nite_41280</name>
</gene>
<sequence length="404" mass="44617">MTATAERAALRPFRIEIPDAALADLRARILHTRWPERETVDDESQGPRLATVQELARYWAEEYDWRRCEARLNTYPGYLTEIDGLDIHFLHVRSQHEDALPIVLCHGWPGSVVALLKVIEPLTEPAAHGGRAEDAFHVVVPSMPGYGFSGKPAAPGWGPDHVGRAWAELMQRLGYDRYVAQGGDWGAIVVDLMAAQEVPGLAGIHTNMACVVPAEIDRLFQQNVVGAADALRHLPAGLSEEERAACAQLDFTWKHVTYALQQGSRPQTLTGLADSPVFLAAWLIDLEAKGLALISRAFAGGEEPLTRDDVLDNVTLFWLTNTGVSAARMYAENSFSFFGVKGVRLPVAVSVFPDELYLAPRSWAEQGYPNLVHYHRLPAGGHFPAWEQPASYVDEVRTGLRSLR</sequence>
<reference evidence="6 7" key="1">
    <citation type="submission" date="2021-01" db="EMBL/GenBank/DDBJ databases">
        <title>Whole genome shotgun sequence of Catellatospora bangladeshensis NBRC 107357.</title>
        <authorList>
            <person name="Komaki H."/>
            <person name="Tamura T."/>
        </authorList>
    </citation>
    <scope>NUCLEOTIDE SEQUENCE [LARGE SCALE GENOMIC DNA]</scope>
    <source>
        <strain evidence="6 7">NBRC 107357</strain>
    </source>
</reference>
<dbReference type="PANTHER" id="PTHR21661:SF35">
    <property type="entry name" value="EPOXIDE HYDROLASE"/>
    <property type="match status" value="1"/>
</dbReference>
<feature type="active site" description="Proton donor" evidence="4">
    <location>
        <position position="330"/>
    </location>
</feature>
<comment type="caution">
    <text evidence="6">The sequence shown here is derived from an EMBL/GenBank/DDBJ whole genome shotgun (WGS) entry which is preliminary data.</text>
</comment>
<dbReference type="Proteomes" id="UP000601223">
    <property type="component" value="Unassembled WGS sequence"/>
</dbReference>
<dbReference type="AlphaFoldDB" id="A0A8J3JTB6"/>
<keyword evidence="7" id="KW-1185">Reference proteome</keyword>
<dbReference type="PRINTS" id="PR00412">
    <property type="entry name" value="EPOXHYDRLASE"/>
</dbReference>
<evidence type="ECO:0000256" key="1">
    <source>
        <dbReference type="ARBA" id="ARBA00010088"/>
    </source>
</evidence>
<dbReference type="InterPro" id="IPR029058">
    <property type="entry name" value="AB_hydrolase_fold"/>
</dbReference>
<dbReference type="GO" id="GO:0004301">
    <property type="term" value="F:epoxide hydrolase activity"/>
    <property type="evidence" value="ECO:0007669"/>
    <property type="project" value="TreeGrafter"/>
</dbReference>
<keyword evidence="2" id="KW-0058">Aromatic hydrocarbons catabolism</keyword>
<dbReference type="Pfam" id="PF06441">
    <property type="entry name" value="EHN"/>
    <property type="match status" value="1"/>
</dbReference>
<feature type="domain" description="Epoxide hydrolase N-terminal" evidence="5">
    <location>
        <begin position="11"/>
        <end position="113"/>
    </location>
</feature>
<dbReference type="RefSeq" id="WP_203748558.1">
    <property type="nucleotide sequence ID" value="NZ_BONF01000024.1"/>
</dbReference>
<dbReference type="PANTHER" id="PTHR21661">
    <property type="entry name" value="EPOXIDE HYDROLASE 1-RELATED"/>
    <property type="match status" value="1"/>
</dbReference>
<dbReference type="InterPro" id="IPR010497">
    <property type="entry name" value="Epoxide_hydro_N"/>
</dbReference>
<keyword evidence="3 6" id="KW-0378">Hydrolase</keyword>
<name>A0A8J3JTB6_9ACTN</name>
<dbReference type="InterPro" id="IPR000639">
    <property type="entry name" value="Epox_hydrolase-like"/>
</dbReference>
<proteinExistence type="inferred from homology"/>
<feature type="active site" description="Proton acceptor" evidence="4">
    <location>
        <position position="382"/>
    </location>
</feature>